<dbReference type="Proteomes" id="UP000299102">
    <property type="component" value="Unassembled WGS sequence"/>
</dbReference>
<keyword evidence="2" id="KW-1185">Reference proteome</keyword>
<evidence type="ECO:0000313" key="1">
    <source>
        <dbReference type="EMBL" id="GBP75938.1"/>
    </source>
</evidence>
<reference evidence="1 2" key="1">
    <citation type="journal article" date="2019" name="Commun. Biol.">
        <title>The bagworm genome reveals a unique fibroin gene that provides high tensile strength.</title>
        <authorList>
            <person name="Kono N."/>
            <person name="Nakamura H."/>
            <person name="Ohtoshi R."/>
            <person name="Tomita M."/>
            <person name="Numata K."/>
            <person name="Arakawa K."/>
        </authorList>
    </citation>
    <scope>NUCLEOTIDE SEQUENCE [LARGE SCALE GENOMIC DNA]</scope>
</reference>
<comment type="caution">
    <text evidence="1">The sequence shown here is derived from an EMBL/GenBank/DDBJ whole genome shotgun (WGS) entry which is preliminary data.</text>
</comment>
<sequence length="73" mass="8964">MVLMTEARRANSEHFHKPSVLFRSIWRRTLSLKKRKVDRNGNWDRKLDRDWGRDRARDWNKINTNDDATYSKF</sequence>
<gene>
    <name evidence="1" type="ORF">EVAR_98830_1</name>
</gene>
<proteinExistence type="predicted"/>
<dbReference type="EMBL" id="BGZK01001268">
    <property type="protein sequence ID" value="GBP75938.1"/>
    <property type="molecule type" value="Genomic_DNA"/>
</dbReference>
<protein>
    <submittedName>
        <fullName evidence="1">Uncharacterized protein</fullName>
    </submittedName>
</protein>
<accession>A0A4C1YIK7</accession>
<evidence type="ECO:0000313" key="2">
    <source>
        <dbReference type="Proteomes" id="UP000299102"/>
    </source>
</evidence>
<name>A0A4C1YIK7_EUMVA</name>
<organism evidence="1 2">
    <name type="scientific">Eumeta variegata</name>
    <name type="common">Bagworm moth</name>
    <name type="synonym">Eumeta japonica</name>
    <dbReference type="NCBI Taxonomy" id="151549"/>
    <lineage>
        <taxon>Eukaryota</taxon>
        <taxon>Metazoa</taxon>
        <taxon>Ecdysozoa</taxon>
        <taxon>Arthropoda</taxon>
        <taxon>Hexapoda</taxon>
        <taxon>Insecta</taxon>
        <taxon>Pterygota</taxon>
        <taxon>Neoptera</taxon>
        <taxon>Endopterygota</taxon>
        <taxon>Lepidoptera</taxon>
        <taxon>Glossata</taxon>
        <taxon>Ditrysia</taxon>
        <taxon>Tineoidea</taxon>
        <taxon>Psychidae</taxon>
        <taxon>Oiketicinae</taxon>
        <taxon>Eumeta</taxon>
    </lineage>
</organism>
<dbReference type="AlphaFoldDB" id="A0A4C1YIK7"/>